<name>X0VYI8_9ZZZZ</name>
<comment type="caution">
    <text evidence="1">The sequence shown here is derived from an EMBL/GenBank/DDBJ whole genome shotgun (WGS) entry which is preliminary data.</text>
</comment>
<protein>
    <submittedName>
        <fullName evidence="1">Uncharacterized protein</fullName>
    </submittedName>
</protein>
<feature type="non-terminal residue" evidence="1">
    <location>
        <position position="255"/>
    </location>
</feature>
<sequence>GSRLVPGAVTAGRLGNNSVTTEKISDGQVMSGDLAAGAVTRTKIANGAVTTTRIADQAVTGAKLAFGAVTAGRLGNNSVTTEKITDGQVKEADLAAGAVTRTKIANGAVTSIKLAEGAITTSKFSPGATAPNADTVDGFDAYASSSPQPGHLLALSGVGEWPESTIPQHDHSALDVTTGTLADARLSSNVALLDSSQTFTGTKTFSARPSFTSSGAPFSVTSQTKVANLNADLLDGMNAADFVTYPLDADCVNSG</sequence>
<dbReference type="AlphaFoldDB" id="X0VYI8"/>
<proteinExistence type="predicted"/>
<reference evidence="1" key="1">
    <citation type="journal article" date="2014" name="Front. Microbiol.">
        <title>High frequency of phylogenetically diverse reductive dehalogenase-homologous genes in deep subseafloor sedimentary metagenomes.</title>
        <authorList>
            <person name="Kawai M."/>
            <person name="Futagami T."/>
            <person name="Toyoda A."/>
            <person name="Takaki Y."/>
            <person name="Nishi S."/>
            <person name="Hori S."/>
            <person name="Arai W."/>
            <person name="Tsubouchi T."/>
            <person name="Morono Y."/>
            <person name="Uchiyama I."/>
            <person name="Ito T."/>
            <person name="Fujiyama A."/>
            <person name="Inagaki F."/>
            <person name="Takami H."/>
        </authorList>
    </citation>
    <scope>NUCLEOTIDE SEQUENCE</scope>
    <source>
        <strain evidence="1">Expedition CK06-06</strain>
    </source>
</reference>
<gene>
    <name evidence="1" type="ORF">S01H1_60787</name>
</gene>
<evidence type="ECO:0000313" key="1">
    <source>
        <dbReference type="EMBL" id="GAG23395.1"/>
    </source>
</evidence>
<organism evidence="1">
    <name type="scientific">marine sediment metagenome</name>
    <dbReference type="NCBI Taxonomy" id="412755"/>
    <lineage>
        <taxon>unclassified sequences</taxon>
        <taxon>metagenomes</taxon>
        <taxon>ecological metagenomes</taxon>
    </lineage>
</organism>
<accession>X0VYI8</accession>
<dbReference type="EMBL" id="BARS01039825">
    <property type="protein sequence ID" value="GAG23395.1"/>
    <property type="molecule type" value="Genomic_DNA"/>
</dbReference>
<feature type="non-terminal residue" evidence="1">
    <location>
        <position position="1"/>
    </location>
</feature>